<comment type="caution">
    <text evidence="7">The sequence shown here is derived from an EMBL/GenBank/DDBJ whole genome shotgun (WGS) entry which is preliminary data.</text>
</comment>
<reference evidence="7" key="1">
    <citation type="journal article" date="2021" name="Nat. Commun.">
        <title>Genetic determinants of endophytism in the Arabidopsis root mycobiome.</title>
        <authorList>
            <person name="Mesny F."/>
            <person name="Miyauchi S."/>
            <person name="Thiergart T."/>
            <person name="Pickel B."/>
            <person name="Atanasova L."/>
            <person name="Karlsson M."/>
            <person name="Huettel B."/>
            <person name="Barry K.W."/>
            <person name="Haridas S."/>
            <person name="Chen C."/>
            <person name="Bauer D."/>
            <person name="Andreopoulos W."/>
            <person name="Pangilinan J."/>
            <person name="LaButti K."/>
            <person name="Riley R."/>
            <person name="Lipzen A."/>
            <person name="Clum A."/>
            <person name="Drula E."/>
            <person name="Henrissat B."/>
            <person name="Kohler A."/>
            <person name="Grigoriev I.V."/>
            <person name="Martin F.M."/>
            <person name="Hacquard S."/>
        </authorList>
    </citation>
    <scope>NUCLEOTIDE SEQUENCE</scope>
    <source>
        <strain evidence="7">MPI-CAGE-AT-0016</strain>
    </source>
</reference>
<keyword evidence="4 6" id="KW-1133">Transmembrane helix</keyword>
<protein>
    <submittedName>
        <fullName evidence="7">Uncharacterized protein</fullName>
    </submittedName>
</protein>
<accession>A0A8K0THH9</accession>
<keyword evidence="5 6" id="KW-0472">Membrane</keyword>
<comment type="subcellular location">
    <subcellularLocation>
        <location evidence="1">Membrane</location>
        <topology evidence="1">Multi-pass membrane protein</topology>
    </subcellularLocation>
</comment>
<keyword evidence="8" id="KW-1185">Reference proteome</keyword>
<feature type="transmembrane region" description="Helical" evidence="6">
    <location>
        <begin position="51"/>
        <end position="71"/>
    </location>
</feature>
<evidence type="ECO:0000313" key="8">
    <source>
        <dbReference type="Proteomes" id="UP000813385"/>
    </source>
</evidence>
<comment type="similarity">
    <text evidence="2">Belongs to the IFI6/IFI27 family.</text>
</comment>
<evidence type="ECO:0000256" key="6">
    <source>
        <dbReference type="SAM" id="Phobius"/>
    </source>
</evidence>
<dbReference type="Proteomes" id="UP000813385">
    <property type="component" value="Unassembled WGS sequence"/>
</dbReference>
<dbReference type="InterPro" id="IPR009311">
    <property type="entry name" value="IFI6/IFI27-like"/>
</dbReference>
<feature type="transmembrane region" description="Helical" evidence="6">
    <location>
        <begin position="21"/>
        <end position="45"/>
    </location>
</feature>
<dbReference type="OrthoDB" id="440424at2759"/>
<evidence type="ECO:0000256" key="2">
    <source>
        <dbReference type="ARBA" id="ARBA00007262"/>
    </source>
</evidence>
<evidence type="ECO:0000256" key="3">
    <source>
        <dbReference type="ARBA" id="ARBA00022692"/>
    </source>
</evidence>
<sequence>MELLQSSCRRLKTDDFSILNMFFFAIPILSAMGFGTGGMIAGSVAAATQSYFFGGIVPAGSWFATATSWGARAAWAA</sequence>
<keyword evidence="3 6" id="KW-0812">Transmembrane</keyword>
<evidence type="ECO:0000256" key="4">
    <source>
        <dbReference type="ARBA" id="ARBA00022989"/>
    </source>
</evidence>
<dbReference type="Gene3D" id="6.10.110.10">
    <property type="match status" value="1"/>
</dbReference>
<dbReference type="InterPro" id="IPR038213">
    <property type="entry name" value="IFI6/IFI27-like_sf"/>
</dbReference>
<organism evidence="7 8">
    <name type="scientific">Plectosphaerella cucumerina</name>
    <dbReference type="NCBI Taxonomy" id="40658"/>
    <lineage>
        <taxon>Eukaryota</taxon>
        <taxon>Fungi</taxon>
        <taxon>Dikarya</taxon>
        <taxon>Ascomycota</taxon>
        <taxon>Pezizomycotina</taxon>
        <taxon>Sordariomycetes</taxon>
        <taxon>Hypocreomycetidae</taxon>
        <taxon>Glomerellales</taxon>
        <taxon>Plectosphaerellaceae</taxon>
        <taxon>Plectosphaerella</taxon>
    </lineage>
</organism>
<dbReference type="GO" id="GO:0016020">
    <property type="term" value="C:membrane"/>
    <property type="evidence" value="ECO:0007669"/>
    <property type="project" value="UniProtKB-SubCell"/>
</dbReference>
<evidence type="ECO:0000256" key="1">
    <source>
        <dbReference type="ARBA" id="ARBA00004141"/>
    </source>
</evidence>
<name>A0A8K0THH9_9PEZI</name>
<dbReference type="EMBL" id="JAGPXD010000003">
    <property type="protein sequence ID" value="KAH7361546.1"/>
    <property type="molecule type" value="Genomic_DNA"/>
</dbReference>
<evidence type="ECO:0000313" key="7">
    <source>
        <dbReference type="EMBL" id="KAH7361546.1"/>
    </source>
</evidence>
<gene>
    <name evidence="7" type="ORF">B0T11DRAFT_338568</name>
</gene>
<evidence type="ECO:0000256" key="5">
    <source>
        <dbReference type="ARBA" id="ARBA00023136"/>
    </source>
</evidence>
<proteinExistence type="inferred from homology"/>
<dbReference type="Pfam" id="PF06140">
    <property type="entry name" value="Ifi-6-16"/>
    <property type="match status" value="1"/>
</dbReference>
<dbReference type="AlphaFoldDB" id="A0A8K0THH9"/>